<dbReference type="InterPro" id="IPR036770">
    <property type="entry name" value="Ankyrin_rpt-contain_sf"/>
</dbReference>
<gene>
    <name evidence="6" type="ORF">GRI97_18225</name>
</gene>
<evidence type="ECO:0000256" key="3">
    <source>
        <dbReference type="PROSITE-ProRule" id="PRU00023"/>
    </source>
</evidence>
<dbReference type="PROSITE" id="PS50297">
    <property type="entry name" value="ANK_REP_REGION"/>
    <property type="match status" value="3"/>
</dbReference>
<feature type="repeat" description="ANK" evidence="3">
    <location>
        <begin position="62"/>
        <end position="94"/>
    </location>
</feature>
<dbReference type="Proteomes" id="UP000469430">
    <property type="component" value="Unassembled WGS sequence"/>
</dbReference>
<dbReference type="Gene3D" id="1.25.40.20">
    <property type="entry name" value="Ankyrin repeat-containing domain"/>
    <property type="match status" value="1"/>
</dbReference>
<organism evidence="6 7">
    <name type="scientific">Croceibacterium xixiisoli</name>
    <dbReference type="NCBI Taxonomy" id="1476466"/>
    <lineage>
        <taxon>Bacteria</taxon>
        <taxon>Pseudomonadati</taxon>
        <taxon>Pseudomonadota</taxon>
        <taxon>Alphaproteobacteria</taxon>
        <taxon>Sphingomonadales</taxon>
        <taxon>Erythrobacteraceae</taxon>
        <taxon>Croceibacterium</taxon>
    </lineage>
</organism>
<dbReference type="SMART" id="SM00248">
    <property type="entry name" value="ANK"/>
    <property type="match status" value="3"/>
</dbReference>
<dbReference type="AlphaFoldDB" id="A0A6I4U229"/>
<feature type="compositionally biased region" description="Basic and acidic residues" evidence="4">
    <location>
        <begin position="156"/>
        <end position="169"/>
    </location>
</feature>
<feature type="repeat" description="ANK" evidence="3">
    <location>
        <begin position="95"/>
        <end position="127"/>
    </location>
</feature>
<dbReference type="PROSITE" id="PS50088">
    <property type="entry name" value="ANK_REPEAT"/>
    <property type="match status" value="3"/>
</dbReference>
<sequence length="201" mass="21182">MRKLITGGLAGVVLAVSVPAAAQNFSDGYKFLKAVKDRNLNDANKYLDEPGSVVINSRDLTTGESALHIAVGLRDLSWVAMLGNRGANANFRDNRGATPLSKAVQLGWVEGVRALIGAGARVDDANDSGETPLITAIHRRDAAMIRSLLAAGANPDRSDNSGRTARDYAEQQGNSGPAMTELRRHDASRAGNAGGETYGPR</sequence>
<evidence type="ECO:0000313" key="7">
    <source>
        <dbReference type="Proteomes" id="UP000469430"/>
    </source>
</evidence>
<evidence type="ECO:0000256" key="4">
    <source>
        <dbReference type="SAM" id="MobiDB-lite"/>
    </source>
</evidence>
<evidence type="ECO:0000256" key="2">
    <source>
        <dbReference type="ARBA" id="ARBA00023043"/>
    </source>
</evidence>
<dbReference type="PANTHER" id="PTHR24171">
    <property type="entry name" value="ANKYRIN REPEAT DOMAIN-CONTAINING PROTEIN 39-RELATED"/>
    <property type="match status" value="1"/>
</dbReference>
<protein>
    <submittedName>
        <fullName evidence="6">Ankyrin repeat domain-containing protein</fullName>
    </submittedName>
</protein>
<evidence type="ECO:0000256" key="5">
    <source>
        <dbReference type="SAM" id="SignalP"/>
    </source>
</evidence>
<feature type="signal peptide" evidence="5">
    <location>
        <begin position="1"/>
        <end position="22"/>
    </location>
</feature>
<feature type="chain" id="PRO_5026253237" evidence="5">
    <location>
        <begin position="23"/>
        <end position="201"/>
    </location>
</feature>
<keyword evidence="7" id="KW-1185">Reference proteome</keyword>
<dbReference type="Pfam" id="PF00023">
    <property type="entry name" value="Ank"/>
    <property type="match status" value="1"/>
</dbReference>
<comment type="caution">
    <text evidence="6">The sequence shown here is derived from an EMBL/GenBank/DDBJ whole genome shotgun (WGS) entry which is preliminary data.</text>
</comment>
<reference evidence="6 7" key="1">
    <citation type="submission" date="2019-12" db="EMBL/GenBank/DDBJ databases">
        <title>Genomic-based taxomic classification of the family Erythrobacteraceae.</title>
        <authorList>
            <person name="Xu L."/>
        </authorList>
    </citation>
    <scope>NUCLEOTIDE SEQUENCE [LARGE SCALE GENOMIC DNA]</scope>
    <source>
        <strain evidence="6 7">S36</strain>
    </source>
</reference>
<dbReference type="OrthoDB" id="7390289at2"/>
<accession>A0A6I4U229</accession>
<evidence type="ECO:0000313" key="6">
    <source>
        <dbReference type="EMBL" id="MXP00928.1"/>
    </source>
</evidence>
<feature type="region of interest" description="Disordered" evidence="4">
    <location>
        <begin position="151"/>
        <end position="201"/>
    </location>
</feature>
<feature type="repeat" description="ANK" evidence="3">
    <location>
        <begin position="128"/>
        <end position="160"/>
    </location>
</feature>
<name>A0A6I4U229_9SPHN</name>
<feature type="compositionally biased region" description="Gly residues" evidence="4">
    <location>
        <begin position="192"/>
        <end position="201"/>
    </location>
</feature>
<proteinExistence type="predicted"/>
<keyword evidence="2 3" id="KW-0040">ANK repeat</keyword>
<keyword evidence="5" id="KW-0732">Signal</keyword>
<dbReference type="InterPro" id="IPR002110">
    <property type="entry name" value="Ankyrin_rpt"/>
</dbReference>
<evidence type="ECO:0000256" key="1">
    <source>
        <dbReference type="ARBA" id="ARBA00022737"/>
    </source>
</evidence>
<dbReference type="SUPFAM" id="SSF48403">
    <property type="entry name" value="Ankyrin repeat"/>
    <property type="match status" value="1"/>
</dbReference>
<dbReference type="EMBL" id="WTYJ01000006">
    <property type="protein sequence ID" value="MXP00928.1"/>
    <property type="molecule type" value="Genomic_DNA"/>
</dbReference>
<keyword evidence="1" id="KW-0677">Repeat</keyword>
<dbReference type="Pfam" id="PF13857">
    <property type="entry name" value="Ank_5"/>
    <property type="match status" value="1"/>
</dbReference>